<accession>A0ABV6PFR5</accession>
<evidence type="ECO:0000313" key="2">
    <source>
        <dbReference type="EMBL" id="MFC0588678.1"/>
    </source>
</evidence>
<protein>
    <submittedName>
        <fullName evidence="2">Glycosyltransferase family 4 protein</fullName>
        <ecNumber evidence="2">2.4.-.-</ecNumber>
    </submittedName>
</protein>
<keyword evidence="3" id="KW-1185">Reference proteome</keyword>
<evidence type="ECO:0000313" key="3">
    <source>
        <dbReference type="Proteomes" id="UP001589943"/>
    </source>
</evidence>
<dbReference type="RefSeq" id="WP_379480171.1">
    <property type="nucleotide sequence ID" value="NZ_JBHLTL010000001.1"/>
</dbReference>
<name>A0ABV6PFR5_9SPHN</name>
<feature type="domain" description="Glycosyl transferase family 1" evidence="1">
    <location>
        <begin position="199"/>
        <end position="349"/>
    </location>
</feature>
<dbReference type="InterPro" id="IPR001296">
    <property type="entry name" value="Glyco_trans_1"/>
</dbReference>
<dbReference type="PANTHER" id="PTHR12526:SF636">
    <property type="entry name" value="BLL3647 PROTEIN"/>
    <property type="match status" value="1"/>
</dbReference>
<evidence type="ECO:0000259" key="1">
    <source>
        <dbReference type="Pfam" id="PF00534"/>
    </source>
</evidence>
<dbReference type="Proteomes" id="UP001589943">
    <property type="component" value="Unassembled WGS sequence"/>
</dbReference>
<gene>
    <name evidence="2" type="ORF">ACFFF7_04570</name>
</gene>
<organism evidence="2 3">
    <name type="scientific">Novosphingobium aquiterrae</name>
    <dbReference type="NCBI Taxonomy" id="624388"/>
    <lineage>
        <taxon>Bacteria</taxon>
        <taxon>Pseudomonadati</taxon>
        <taxon>Pseudomonadota</taxon>
        <taxon>Alphaproteobacteria</taxon>
        <taxon>Sphingomonadales</taxon>
        <taxon>Sphingomonadaceae</taxon>
        <taxon>Novosphingobium</taxon>
    </lineage>
</organism>
<dbReference type="EC" id="2.4.-.-" evidence="2"/>
<sequence length="396" mass="43997">MTHRPRIAFVWAQFGPYHADRLIAAARRFEGKADLLAVEIAEASHTYAWKPVRELDGVPRQTLFPGQRVEDIGSLRLVLRMFACLRKCDYVFMGVGYGDPAGAMLPWLLRLVGVRTVLMFDSKHDDSPRRRPLELLKRILVWPHRAAIVGGRRHIAYARSLGFRKRPVLPCCDGVSLERIRAEAGRSDGAADLPFAARDFIFVGRFVDKKNMLRLVDAFAQYCRQAGAGSHRLKLAGSGALEPAIRARIAELGIAEKVDFLGFLDSQGVSQALDRSLALVLPSTCEQWGLVVNEALALRLPAIVSQFVGARDLLVRQPHNGLVVDALDVAGLADALLWMAEDEQRWEQMRLASDALAWRGDCARLIDAVEVLVFGDDVAATNRLSELQEAVREPFD</sequence>
<keyword evidence="2" id="KW-0328">Glycosyltransferase</keyword>
<dbReference type="GO" id="GO:0016757">
    <property type="term" value="F:glycosyltransferase activity"/>
    <property type="evidence" value="ECO:0007669"/>
    <property type="project" value="UniProtKB-KW"/>
</dbReference>
<keyword evidence="2" id="KW-0808">Transferase</keyword>
<dbReference type="EMBL" id="JBHLTL010000001">
    <property type="protein sequence ID" value="MFC0588678.1"/>
    <property type="molecule type" value="Genomic_DNA"/>
</dbReference>
<dbReference type="PANTHER" id="PTHR12526">
    <property type="entry name" value="GLYCOSYLTRANSFERASE"/>
    <property type="match status" value="1"/>
</dbReference>
<dbReference type="Pfam" id="PF00534">
    <property type="entry name" value="Glycos_transf_1"/>
    <property type="match status" value="1"/>
</dbReference>
<comment type="caution">
    <text evidence="2">The sequence shown here is derived from an EMBL/GenBank/DDBJ whole genome shotgun (WGS) entry which is preliminary data.</text>
</comment>
<dbReference type="Gene3D" id="3.40.50.2000">
    <property type="entry name" value="Glycogen Phosphorylase B"/>
    <property type="match status" value="1"/>
</dbReference>
<dbReference type="SUPFAM" id="SSF53756">
    <property type="entry name" value="UDP-Glycosyltransferase/glycogen phosphorylase"/>
    <property type="match status" value="1"/>
</dbReference>
<dbReference type="CDD" id="cd03801">
    <property type="entry name" value="GT4_PimA-like"/>
    <property type="match status" value="1"/>
</dbReference>
<reference evidence="2 3" key="1">
    <citation type="submission" date="2024-09" db="EMBL/GenBank/DDBJ databases">
        <authorList>
            <person name="Sun Q."/>
            <person name="Mori K."/>
        </authorList>
    </citation>
    <scope>NUCLEOTIDE SEQUENCE [LARGE SCALE GENOMIC DNA]</scope>
    <source>
        <strain evidence="2 3">NCAIM B.02537</strain>
    </source>
</reference>
<proteinExistence type="predicted"/>